<dbReference type="GO" id="GO:0016787">
    <property type="term" value="F:hydrolase activity"/>
    <property type="evidence" value="ECO:0007669"/>
    <property type="project" value="UniProtKB-KW"/>
</dbReference>
<evidence type="ECO:0000259" key="6">
    <source>
        <dbReference type="Pfam" id="PF13086"/>
    </source>
</evidence>
<organism evidence="8 9">
    <name type="scientific">Apiosordaria backusii</name>
    <dbReference type="NCBI Taxonomy" id="314023"/>
    <lineage>
        <taxon>Eukaryota</taxon>
        <taxon>Fungi</taxon>
        <taxon>Dikarya</taxon>
        <taxon>Ascomycota</taxon>
        <taxon>Pezizomycotina</taxon>
        <taxon>Sordariomycetes</taxon>
        <taxon>Sordariomycetidae</taxon>
        <taxon>Sordariales</taxon>
        <taxon>Lasiosphaeriaceae</taxon>
        <taxon>Apiosordaria</taxon>
    </lineage>
</organism>
<evidence type="ECO:0000256" key="3">
    <source>
        <dbReference type="ARBA" id="ARBA00022801"/>
    </source>
</evidence>
<evidence type="ECO:0000259" key="7">
    <source>
        <dbReference type="Pfam" id="PF13087"/>
    </source>
</evidence>
<evidence type="ECO:0000313" key="9">
    <source>
        <dbReference type="Proteomes" id="UP001172159"/>
    </source>
</evidence>
<sequence>MTYPVYCFDSVAEFARVHKAGTEVEFLQDARLVDRINDEDLQFNAWLVSRIRQTTKRGEYILLVQPGLHGEGKIPAQGAGGKVRVAFADGKFSHYWDVMRIENPIALLGLSASSPLAKLAAYHVTVPTAEFHDTTVDLIPDLALHLTPNNVLKVNFHLYASEATKDSEVGALEMLYGRHQNATDRQIDAFNYFVTLKNPAFYVSVYEKLPHMRKAIEKPGWLGTPLGRKFEMLNPQQKDAYLHGFEHLPCGICILPGGPGAGKTHFNLFTIAMAQSEPIIRFGKSRNEFAKVLFIVDMNNPVDDVANRMVRLYQELGLKKKIIRMKGWGFEVKRSEKLNQAEDAAMREMPDVDFTNQFLETVKIMATGEGPTMRCKAPSLDEAAWERYEAHKTTKYESITKYMEEDLFGQDEALVVPLRFRNLVYNLYRDTLADADFIATTPVAASKHFKGMFKPDLVFFDESPHARELCNLIAIANFNPLAWIFCGDYRQTVPYVGSAGPESHNPYAKQMQVSMMERAARAGAIRHELLMNHRAYGGLHRLASDLWYDGKMVSGTDKVASRPLIHVRNYISRLNGGKPCDVPRLIVHLRRSLGEKAEGTSCWNPSHTNWVMARIKELLADPHFRKPEKMEPGTILIISPYKAAFNQYKKELKKLPQWAKKRVEARTVDVSQGHEADFVFLDLSKERSTDFLDDPNRLCVALTRARLGEIIMMDPLMPKCDHLRYKSKHLGRVYAACEAGNKVSGAANDQIPSNGHIAWDDMEGPEVNEWAPTLSEDSPTEVYDDLQEVDNSAIHGISPTPKALRTGTLEAQRVRMQAMLGAPPVIKIDREAYLEVMGMGVEKKECFVEEETAQPGSGSVSVLGFLGSLVTP</sequence>
<dbReference type="CDD" id="cd18808">
    <property type="entry name" value="SF1_C_Upf1"/>
    <property type="match status" value="1"/>
</dbReference>
<dbReference type="Pfam" id="PF13086">
    <property type="entry name" value="AAA_11"/>
    <property type="match status" value="1"/>
</dbReference>
<dbReference type="InterPro" id="IPR041677">
    <property type="entry name" value="DNA2/NAM7_AAA_11"/>
</dbReference>
<dbReference type="InterPro" id="IPR027417">
    <property type="entry name" value="P-loop_NTPase"/>
</dbReference>
<protein>
    <submittedName>
        <fullName evidence="8">P-loop containing nucleoside triphosphate hydrolase protein</fullName>
    </submittedName>
</protein>
<dbReference type="GO" id="GO:0043139">
    <property type="term" value="F:5'-3' DNA helicase activity"/>
    <property type="evidence" value="ECO:0007669"/>
    <property type="project" value="TreeGrafter"/>
</dbReference>
<dbReference type="Pfam" id="PF13087">
    <property type="entry name" value="AAA_12"/>
    <property type="match status" value="1"/>
</dbReference>
<dbReference type="Proteomes" id="UP001172159">
    <property type="component" value="Unassembled WGS sequence"/>
</dbReference>
<dbReference type="PANTHER" id="PTHR43788:SF8">
    <property type="entry name" value="DNA-BINDING PROTEIN SMUBP-2"/>
    <property type="match status" value="1"/>
</dbReference>
<keyword evidence="3 8" id="KW-0378">Hydrolase</keyword>
<keyword evidence="5" id="KW-0067">ATP-binding</keyword>
<comment type="similarity">
    <text evidence="1">Belongs to the DNA2/NAM7 helicase family.</text>
</comment>
<reference evidence="8" key="1">
    <citation type="submission" date="2023-06" db="EMBL/GenBank/DDBJ databases">
        <title>Genome-scale phylogeny and comparative genomics of the fungal order Sordariales.</title>
        <authorList>
            <consortium name="Lawrence Berkeley National Laboratory"/>
            <person name="Hensen N."/>
            <person name="Bonometti L."/>
            <person name="Westerberg I."/>
            <person name="Brannstrom I.O."/>
            <person name="Guillou S."/>
            <person name="Cros-Aarteil S."/>
            <person name="Calhoun S."/>
            <person name="Haridas S."/>
            <person name="Kuo A."/>
            <person name="Mondo S."/>
            <person name="Pangilinan J."/>
            <person name="Riley R."/>
            <person name="Labutti K."/>
            <person name="Andreopoulos B."/>
            <person name="Lipzen A."/>
            <person name="Chen C."/>
            <person name="Yanf M."/>
            <person name="Daum C."/>
            <person name="Ng V."/>
            <person name="Clum A."/>
            <person name="Steindorff A."/>
            <person name="Ohm R."/>
            <person name="Martin F."/>
            <person name="Silar P."/>
            <person name="Natvig D."/>
            <person name="Lalanne C."/>
            <person name="Gautier V."/>
            <person name="Ament-Velasquez S.L."/>
            <person name="Kruys A."/>
            <person name="Hutchinson M.I."/>
            <person name="Powell A.J."/>
            <person name="Barry K."/>
            <person name="Miller A.N."/>
            <person name="Grigoriev I.V."/>
            <person name="Debuchy R."/>
            <person name="Gladieux P."/>
            <person name="Thoren M.H."/>
            <person name="Johannesson H."/>
        </authorList>
    </citation>
    <scope>NUCLEOTIDE SEQUENCE</scope>
    <source>
        <strain evidence="8">CBS 540.89</strain>
    </source>
</reference>
<keyword evidence="4" id="KW-0347">Helicase</keyword>
<evidence type="ECO:0000256" key="2">
    <source>
        <dbReference type="ARBA" id="ARBA00022741"/>
    </source>
</evidence>
<dbReference type="AlphaFoldDB" id="A0AA40EMC0"/>
<accession>A0AA40EMC0</accession>
<dbReference type="InterPro" id="IPR050534">
    <property type="entry name" value="Coronavir_polyprotein_1ab"/>
</dbReference>
<gene>
    <name evidence="8" type="ORF">B0T21DRAFT_283700</name>
</gene>
<evidence type="ECO:0000256" key="4">
    <source>
        <dbReference type="ARBA" id="ARBA00022806"/>
    </source>
</evidence>
<name>A0AA40EMC0_9PEZI</name>
<evidence type="ECO:0000256" key="1">
    <source>
        <dbReference type="ARBA" id="ARBA00007913"/>
    </source>
</evidence>
<dbReference type="GO" id="GO:0005524">
    <property type="term" value="F:ATP binding"/>
    <property type="evidence" value="ECO:0007669"/>
    <property type="project" value="UniProtKB-KW"/>
</dbReference>
<dbReference type="Gene3D" id="3.40.50.300">
    <property type="entry name" value="P-loop containing nucleotide triphosphate hydrolases"/>
    <property type="match status" value="2"/>
</dbReference>
<dbReference type="EMBL" id="JAUKTV010000003">
    <property type="protein sequence ID" value="KAK0741984.1"/>
    <property type="molecule type" value="Genomic_DNA"/>
</dbReference>
<dbReference type="InterPro" id="IPR041679">
    <property type="entry name" value="DNA2/NAM7-like_C"/>
</dbReference>
<feature type="domain" description="DNA2/NAM7 helicase-like C-terminal" evidence="7">
    <location>
        <begin position="511"/>
        <end position="712"/>
    </location>
</feature>
<evidence type="ECO:0000313" key="8">
    <source>
        <dbReference type="EMBL" id="KAK0741984.1"/>
    </source>
</evidence>
<evidence type="ECO:0000256" key="5">
    <source>
        <dbReference type="ARBA" id="ARBA00022840"/>
    </source>
</evidence>
<feature type="domain" description="DNA2/NAM7 helicase helicase" evidence="6">
    <location>
        <begin position="233"/>
        <end position="498"/>
    </location>
</feature>
<dbReference type="InterPro" id="IPR047187">
    <property type="entry name" value="SF1_C_Upf1"/>
</dbReference>
<keyword evidence="2" id="KW-0547">Nucleotide-binding</keyword>
<keyword evidence="9" id="KW-1185">Reference proteome</keyword>
<dbReference type="PANTHER" id="PTHR43788">
    <property type="entry name" value="DNA2/NAM7 HELICASE FAMILY MEMBER"/>
    <property type="match status" value="1"/>
</dbReference>
<comment type="caution">
    <text evidence="8">The sequence shown here is derived from an EMBL/GenBank/DDBJ whole genome shotgun (WGS) entry which is preliminary data.</text>
</comment>
<proteinExistence type="inferred from homology"/>
<dbReference type="SUPFAM" id="SSF52540">
    <property type="entry name" value="P-loop containing nucleoside triphosphate hydrolases"/>
    <property type="match status" value="1"/>
</dbReference>